<evidence type="ECO:0000256" key="1">
    <source>
        <dbReference type="SAM" id="Phobius"/>
    </source>
</evidence>
<sequence length="179" mass="20802">MNTINTLFKEKEIKFFIPFVIYLLGLGIYLVAVLPFIGTLMTQKIPSDVLSKFGNLDYIISFVSFFLILLGVFFEGFVLFIVANVLGAQVKYSYFLKLFMFANIPMGLRYLALGFKNVFFEPGMYLFFSQNGFLFKVIDLFNISYMILLFLLVKNKTELNDKVKIGIFMCIVFLYRMVF</sequence>
<feature type="transmembrane region" description="Helical" evidence="1">
    <location>
        <begin position="15"/>
        <end position="38"/>
    </location>
</feature>
<dbReference type="RefSeq" id="WP_088031378.1">
    <property type="nucleotide sequence ID" value="NZ_NFDG01000051.1"/>
</dbReference>
<keyword evidence="1" id="KW-0812">Transmembrane</keyword>
<protein>
    <recommendedName>
        <fullName evidence="4">Yip1 domain-containing protein</fullName>
    </recommendedName>
</protein>
<dbReference type="Proteomes" id="UP000194860">
    <property type="component" value="Unassembled WGS sequence"/>
</dbReference>
<evidence type="ECO:0008006" key="4">
    <source>
        <dbReference type="Google" id="ProtNLM"/>
    </source>
</evidence>
<gene>
    <name evidence="2" type="ORF">BK732_07345</name>
</gene>
<evidence type="ECO:0000313" key="2">
    <source>
        <dbReference type="EMBL" id="OTY24841.1"/>
    </source>
</evidence>
<comment type="caution">
    <text evidence="2">The sequence shown here is derived from an EMBL/GenBank/DDBJ whole genome shotgun (WGS) entry which is preliminary data.</text>
</comment>
<proteinExistence type="predicted"/>
<reference evidence="2 3" key="1">
    <citation type="submission" date="2016-10" db="EMBL/GenBank/DDBJ databases">
        <title>Comparative genomics of Bacillus thuringiensis reveals a path to pathogens against multiple invertebrate hosts.</title>
        <authorList>
            <person name="Zheng J."/>
            <person name="Gao Q."/>
            <person name="Liu H."/>
            <person name="Peng D."/>
            <person name="Ruan L."/>
            <person name="Sun M."/>
        </authorList>
    </citation>
    <scope>NUCLEOTIDE SEQUENCE [LARGE SCALE GENOMIC DNA]</scope>
    <source>
        <strain evidence="2">BGSC 4BM1</strain>
    </source>
</reference>
<feature type="transmembrane region" description="Helical" evidence="1">
    <location>
        <begin position="58"/>
        <end position="82"/>
    </location>
</feature>
<evidence type="ECO:0000313" key="3">
    <source>
        <dbReference type="Proteomes" id="UP000194860"/>
    </source>
</evidence>
<organism evidence="2 3">
    <name type="scientific">Bacillus thuringiensis serovar navarrensis</name>
    <dbReference type="NCBI Taxonomy" id="339658"/>
    <lineage>
        <taxon>Bacteria</taxon>
        <taxon>Bacillati</taxon>
        <taxon>Bacillota</taxon>
        <taxon>Bacilli</taxon>
        <taxon>Bacillales</taxon>
        <taxon>Bacillaceae</taxon>
        <taxon>Bacillus</taxon>
        <taxon>Bacillus cereus group</taxon>
    </lineage>
</organism>
<dbReference type="AlphaFoldDB" id="A0A243AJP2"/>
<feature type="transmembrane region" description="Helical" evidence="1">
    <location>
        <begin position="94"/>
        <end position="113"/>
    </location>
</feature>
<feature type="transmembrane region" description="Helical" evidence="1">
    <location>
        <begin position="133"/>
        <end position="153"/>
    </location>
</feature>
<keyword evidence="1" id="KW-0472">Membrane</keyword>
<keyword evidence="1" id="KW-1133">Transmembrane helix</keyword>
<accession>A0A243AJP2</accession>
<dbReference type="EMBL" id="NFDG01000051">
    <property type="protein sequence ID" value="OTY24841.1"/>
    <property type="molecule type" value="Genomic_DNA"/>
</dbReference>
<name>A0A243AJP2_BACTU</name>